<proteinExistence type="predicted"/>
<organism evidence="1 2">
    <name type="scientific">Candidatus Avoscillospira stercorigallinarum</name>
    <dbReference type="NCBI Taxonomy" id="2840708"/>
    <lineage>
        <taxon>Bacteria</taxon>
        <taxon>Bacillati</taxon>
        <taxon>Bacillota</taxon>
        <taxon>Clostridia</taxon>
        <taxon>Eubacteriales</taxon>
        <taxon>Oscillospiraceae</taxon>
        <taxon>Oscillospiraceae incertae sedis</taxon>
        <taxon>Candidatus Avoscillospira</taxon>
    </lineage>
</organism>
<evidence type="ECO:0000313" key="2">
    <source>
        <dbReference type="Proteomes" id="UP000886874"/>
    </source>
</evidence>
<reference evidence="1" key="1">
    <citation type="submission" date="2020-10" db="EMBL/GenBank/DDBJ databases">
        <authorList>
            <person name="Gilroy R."/>
        </authorList>
    </citation>
    <scope>NUCLEOTIDE SEQUENCE</scope>
    <source>
        <strain evidence="1">ChiSjej2B20-13462</strain>
    </source>
</reference>
<accession>A0A9D0Z828</accession>
<dbReference type="PANTHER" id="PTHR34071:SF2">
    <property type="entry name" value="FLAVIN-NUCLEOTIDE-BINDING PROTEIN"/>
    <property type="match status" value="1"/>
</dbReference>
<reference evidence="1" key="2">
    <citation type="journal article" date="2021" name="PeerJ">
        <title>Extensive microbial diversity within the chicken gut microbiome revealed by metagenomics and culture.</title>
        <authorList>
            <person name="Gilroy R."/>
            <person name="Ravi A."/>
            <person name="Getino M."/>
            <person name="Pursley I."/>
            <person name="Horton D.L."/>
            <person name="Alikhan N.F."/>
            <person name="Baker D."/>
            <person name="Gharbi K."/>
            <person name="Hall N."/>
            <person name="Watson M."/>
            <person name="Adriaenssens E.M."/>
            <person name="Foster-Nyarko E."/>
            <person name="Jarju S."/>
            <person name="Secka A."/>
            <person name="Antonio M."/>
            <person name="Oren A."/>
            <person name="Chaudhuri R.R."/>
            <person name="La Ragione R."/>
            <person name="Hildebrand F."/>
            <person name="Pallen M.J."/>
        </authorList>
    </citation>
    <scope>NUCLEOTIDE SEQUENCE</scope>
    <source>
        <strain evidence="1">ChiSjej2B20-13462</strain>
    </source>
</reference>
<name>A0A9D0Z828_9FIRM</name>
<dbReference type="InterPro" id="IPR012349">
    <property type="entry name" value="Split_barrel_FMN-bd"/>
</dbReference>
<dbReference type="Pfam" id="PF12900">
    <property type="entry name" value="Pyridox_ox_2"/>
    <property type="match status" value="1"/>
</dbReference>
<protein>
    <submittedName>
        <fullName evidence="1">Pyridoxamine 5'-phosphate oxidase family protein</fullName>
    </submittedName>
</protein>
<dbReference type="AlphaFoldDB" id="A0A9D0Z828"/>
<dbReference type="EMBL" id="DVFN01000068">
    <property type="protein sequence ID" value="HIQ69613.1"/>
    <property type="molecule type" value="Genomic_DNA"/>
</dbReference>
<evidence type="ECO:0000313" key="1">
    <source>
        <dbReference type="EMBL" id="HIQ69613.1"/>
    </source>
</evidence>
<sequence length="155" mass="16874">MRRADRAVTALNDQLEILRSCKVLRLAMEDAQGLYLVPLSFGFAAEGETLTLYVHSAREGRKVRCMTPGCAVAFEADCGFSLLPGDKACRWSCTYRSITGTGHAAPVTDPAEKRRALEIILAHQSGREIPVTEAEAAAVAVFRIQVETISGKQHL</sequence>
<comment type="caution">
    <text evidence="1">The sequence shown here is derived from an EMBL/GenBank/DDBJ whole genome shotgun (WGS) entry which is preliminary data.</text>
</comment>
<dbReference type="Proteomes" id="UP000886874">
    <property type="component" value="Unassembled WGS sequence"/>
</dbReference>
<gene>
    <name evidence="1" type="ORF">IAA67_04695</name>
</gene>
<dbReference type="Gene3D" id="2.30.110.10">
    <property type="entry name" value="Electron Transport, Fmn-binding Protein, Chain A"/>
    <property type="match status" value="1"/>
</dbReference>
<dbReference type="PANTHER" id="PTHR34071">
    <property type="entry name" value="5-NITROIMIDAZOLE ANTIBIOTICS RESISTANCE PROTEIN, NIMA-FAMILY-RELATED PROTEIN-RELATED"/>
    <property type="match status" value="1"/>
</dbReference>
<dbReference type="InterPro" id="IPR024747">
    <property type="entry name" value="Pyridox_Oxase-rel"/>
</dbReference>
<dbReference type="SUPFAM" id="SSF50475">
    <property type="entry name" value="FMN-binding split barrel"/>
    <property type="match status" value="1"/>
</dbReference>